<feature type="region of interest" description="Disordered" evidence="1">
    <location>
        <begin position="93"/>
        <end position="115"/>
    </location>
</feature>
<dbReference type="Pfam" id="PF11123">
    <property type="entry name" value="DNA_Packaging_2"/>
    <property type="match status" value="1"/>
</dbReference>
<accession>A0A1W5S636</accession>
<feature type="compositionally biased region" description="Polar residues" evidence="1">
    <location>
        <begin position="93"/>
        <end position="105"/>
    </location>
</feature>
<dbReference type="RefSeq" id="YP_009790031.1">
    <property type="nucleotide sequence ID" value="NC_047821.1"/>
</dbReference>
<keyword evidence="3" id="KW-1185">Reference proteome</keyword>
<evidence type="ECO:0000256" key="1">
    <source>
        <dbReference type="SAM" id="MobiDB-lite"/>
    </source>
</evidence>
<proteinExistence type="predicted"/>
<protein>
    <submittedName>
        <fullName evidence="2">Small terminase subunit-like protein</fullName>
    </submittedName>
</protein>
<sequence length="115" mass="12340">MSHDRKSNPNAASEDEVGKVHKLTNTLHILRLQHIINAINKGTDVEVAIGDGKALKDAGDWASGRNGITAAPAAQQKGNPLKDKLDAIRENQSAKLKKANGTSNVVPFDDSEEDF</sequence>
<dbReference type="InterPro" id="IPR024345">
    <property type="entry name" value="DNA_matur_Phage_T7-like"/>
</dbReference>
<organism evidence="2 3">
    <name type="scientific">Marinomonas phage CPP1m</name>
    <dbReference type="NCBI Taxonomy" id="1965370"/>
    <lineage>
        <taxon>Viruses</taxon>
        <taxon>Duplodnaviria</taxon>
        <taxon>Heunggongvirae</taxon>
        <taxon>Uroviricota</taxon>
        <taxon>Caudoviricetes</taxon>
        <taxon>Autographivirales</taxon>
        <taxon>Autosignataviridae</taxon>
        <taxon>Colwellvirinae</taxon>
        <taxon>Murciavirus</taxon>
        <taxon>Murciavirus CPP1m</taxon>
    </lineage>
</organism>
<dbReference type="KEGG" id="vg:54980185"/>
<evidence type="ECO:0000313" key="2">
    <source>
        <dbReference type="EMBL" id="ARB11261.1"/>
    </source>
</evidence>
<evidence type="ECO:0000313" key="3">
    <source>
        <dbReference type="Proteomes" id="UP000224896"/>
    </source>
</evidence>
<dbReference type="GeneID" id="54980185"/>
<name>A0A1W5S636_9CAUD</name>
<dbReference type="EMBL" id="KY626176">
    <property type="protein sequence ID" value="ARB11261.1"/>
    <property type="molecule type" value="Genomic_DNA"/>
</dbReference>
<dbReference type="Proteomes" id="UP000224896">
    <property type="component" value="Segment"/>
</dbReference>
<reference evidence="3" key="1">
    <citation type="submission" date="2017-02" db="EMBL/GenBank/DDBJ databases">
        <authorList>
            <person name="Lucas-Elio P."/>
            <person name="Silas S."/>
            <person name="Fire A.Z."/>
            <person name="Sanchez-Amat A."/>
        </authorList>
    </citation>
    <scope>NUCLEOTIDE SEQUENCE [LARGE SCALE GENOMIC DNA]</scope>
</reference>